<evidence type="ECO:0000256" key="1">
    <source>
        <dbReference type="SAM" id="MobiDB-lite"/>
    </source>
</evidence>
<keyword evidence="3" id="KW-1185">Reference proteome</keyword>
<feature type="region of interest" description="Disordered" evidence="1">
    <location>
        <begin position="98"/>
        <end position="122"/>
    </location>
</feature>
<dbReference type="AlphaFoldDB" id="A0A0L7QY57"/>
<organism evidence="2 3">
    <name type="scientific">Habropoda laboriosa</name>
    <dbReference type="NCBI Taxonomy" id="597456"/>
    <lineage>
        <taxon>Eukaryota</taxon>
        <taxon>Metazoa</taxon>
        <taxon>Ecdysozoa</taxon>
        <taxon>Arthropoda</taxon>
        <taxon>Hexapoda</taxon>
        <taxon>Insecta</taxon>
        <taxon>Pterygota</taxon>
        <taxon>Neoptera</taxon>
        <taxon>Endopterygota</taxon>
        <taxon>Hymenoptera</taxon>
        <taxon>Apocrita</taxon>
        <taxon>Aculeata</taxon>
        <taxon>Apoidea</taxon>
        <taxon>Anthophila</taxon>
        <taxon>Apidae</taxon>
        <taxon>Habropoda</taxon>
    </lineage>
</organism>
<sequence>MVTIVEAATEEKNNCSFGSGQICLSAYRPFVSGIKITTISQSSNTKVNTPEKQILLKSSGRVVHQNFAGSDQRLRTSGQDREPADWFDYKALQPWRSLRSNVNDDDNVEEENDEEEEEEEEE</sequence>
<dbReference type="EMBL" id="KQ414694">
    <property type="protein sequence ID" value="KOC63555.1"/>
    <property type="molecule type" value="Genomic_DNA"/>
</dbReference>
<accession>A0A0L7QY57</accession>
<feature type="compositionally biased region" description="Acidic residues" evidence="1">
    <location>
        <begin position="103"/>
        <end position="122"/>
    </location>
</feature>
<evidence type="ECO:0000313" key="3">
    <source>
        <dbReference type="Proteomes" id="UP000053825"/>
    </source>
</evidence>
<evidence type="ECO:0000313" key="2">
    <source>
        <dbReference type="EMBL" id="KOC63555.1"/>
    </source>
</evidence>
<dbReference type="Proteomes" id="UP000053825">
    <property type="component" value="Unassembled WGS sequence"/>
</dbReference>
<protein>
    <submittedName>
        <fullName evidence="2">Uncharacterized protein</fullName>
    </submittedName>
</protein>
<gene>
    <name evidence="2" type="ORF">WH47_02302</name>
</gene>
<name>A0A0L7QY57_9HYME</name>
<proteinExistence type="predicted"/>
<reference evidence="2 3" key="1">
    <citation type="submission" date="2015-07" db="EMBL/GenBank/DDBJ databases">
        <title>The genome of Habropoda laboriosa.</title>
        <authorList>
            <person name="Pan H."/>
            <person name="Kapheim K."/>
        </authorList>
    </citation>
    <scope>NUCLEOTIDE SEQUENCE [LARGE SCALE GENOMIC DNA]</scope>
    <source>
        <strain evidence="2">0110345459</strain>
    </source>
</reference>